<dbReference type="PANTHER" id="PTHR45875:SF1">
    <property type="entry name" value="METHYLTRANSFERASE N6AMT1"/>
    <property type="match status" value="1"/>
</dbReference>
<evidence type="ECO:0000259" key="5">
    <source>
        <dbReference type="Pfam" id="PF05175"/>
    </source>
</evidence>
<dbReference type="InterPro" id="IPR029063">
    <property type="entry name" value="SAM-dependent_MTases_sf"/>
</dbReference>
<gene>
    <name evidence="8" type="ORF">EH165_05465</name>
</gene>
<dbReference type="GO" id="GO:0003676">
    <property type="term" value="F:nucleic acid binding"/>
    <property type="evidence" value="ECO:0007669"/>
    <property type="project" value="InterPro"/>
</dbReference>
<dbReference type="AlphaFoldDB" id="A0A3G8ZQJ2"/>
<dbReference type="Pfam" id="PF23186">
    <property type="entry name" value="DUF7059"/>
    <property type="match status" value="1"/>
</dbReference>
<name>A0A3G8ZQJ2_9ACTN</name>
<dbReference type="InterPro" id="IPR056684">
    <property type="entry name" value="DUF7782"/>
</dbReference>
<dbReference type="InterPro" id="IPR002052">
    <property type="entry name" value="DNA_methylase_N6_adenine_CS"/>
</dbReference>
<dbReference type="Gene3D" id="3.40.50.150">
    <property type="entry name" value="Vaccinia Virus protein VP39"/>
    <property type="match status" value="1"/>
</dbReference>
<evidence type="ECO:0000256" key="2">
    <source>
        <dbReference type="ARBA" id="ARBA00022603"/>
    </source>
</evidence>
<dbReference type="CDD" id="cd02440">
    <property type="entry name" value="AdoMet_MTases"/>
    <property type="match status" value="1"/>
</dbReference>
<dbReference type="GO" id="GO:0035657">
    <property type="term" value="C:eRF1 methyltransferase complex"/>
    <property type="evidence" value="ECO:0007669"/>
    <property type="project" value="TreeGrafter"/>
</dbReference>
<dbReference type="Pfam" id="PF05175">
    <property type="entry name" value="MTS"/>
    <property type="match status" value="1"/>
</dbReference>
<reference evidence="8 9" key="2">
    <citation type="submission" date="2018-12" db="EMBL/GenBank/DDBJ databases">
        <title>Nakamurella antarcticus sp. nov., isolated from Antarctica South Shetland Islands soil.</title>
        <authorList>
            <person name="Peng F."/>
        </authorList>
    </citation>
    <scope>NUCLEOTIDE SEQUENCE [LARGE SCALE GENOMIC DNA]</scope>
    <source>
        <strain evidence="8 9">S14-144</strain>
    </source>
</reference>
<dbReference type="KEGG" id="nak:EH165_05465"/>
<protein>
    <submittedName>
        <fullName evidence="8">Methyltransferase</fullName>
    </submittedName>
</protein>
<keyword evidence="9" id="KW-1185">Reference proteome</keyword>
<dbReference type="EMBL" id="CP034170">
    <property type="protein sequence ID" value="AZI59418.1"/>
    <property type="molecule type" value="Genomic_DNA"/>
</dbReference>
<evidence type="ECO:0000313" key="8">
    <source>
        <dbReference type="EMBL" id="AZI59418.1"/>
    </source>
</evidence>
<dbReference type="Proteomes" id="UP000268084">
    <property type="component" value="Chromosome"/>
</dbReference>
<evidence type="ECO:0000256" key="4">
    <source>
        <dbReference type="ARBA" id="ARBA00022691"/>
    </source>
</evidence>
<keyword evidence="2 8" id="KW-0489">Methyltransferase</keyword>
<dbReference type="GO" id="GO:0032259">
    <property type="term" value="P:methylation"/>
    <property type="evidence" value="ECO:0007669"/>
    <property type="project" value="UniProtKB-KW"/>
</dbReference>
<feature type="domain" description="DUF7782" evidence="7">
    <location>
        <begin position="397"/>
        <end position="511"/>
    </location>
</feature>
<keyword evidence="3 8" id="KW-0808">Transferase</keyword>
<dbReference type="InterPro" id="IPR052190">
    <property type="entry name" value="Euk-Arch_PrmC-MTase"/>
</dbReference>
<dbReference type="OrthoDB" id="129465at2"/>
<dbReference type="PANTHER" id="PTHR45875">
    <property type="entry name" value="METHYLTRANSFERASE N6AMT1"/>
    <property type="match status" value="1"/>
</dbReference>
<dbReference type="Pfam" id="PF25004">
    <property type="entry name" value="DUF7782"/>
    <property type="match status" value="1"/>
</dbReference>
<dbReference type="InterPro" id="IPR055487">
    <property type="entry name" value="DUF7059"/>
</dbReference>
<evidence type="ECO:0000313" key="9">
    <source>
        <dbReference type="Proteomes" id="UP000268084"/>
    </source>
</evidence>
<dbReference type="GO" id="GO:0008276">
    <property type="term" value="F:protein methyltransferase activity"/>
    <property type="evidence" value="ECO:0007669"/>
    <property type="project" value="TreeGrafter"/>
</dbReference>
<evidence type="ECO:0000256" key="1">
    <source>
        <dbReference type="ARBA" id="ARBA00006149"/>
    </source>
</evidence>
<feature type="domain" description="DUF7059" evidence="6">
    <location>
        <begin position="28"/>
        <end position="109"/>
    </location>
</feature>
<evidence type="ECO:0000256" key="3">
    <source>
        <dbReference type="ARBA" id="ARBA00022679"/>
    </source>
</evidence>
<evidence type="ECO:0000259" key="7">
    <source>
        <dbReference type="Pfam" id="PF25004"/>
    </source>
</evidence>
<dbReference type="GO" id="GO:0008757">
    <property type="term" value="F:S-adenosylmethionine-dependent methyltransferase activity"/>
    <property type="evidence" value="ECO:0007669"/>
    <property type="project" value="TreeGrafter"/>
</dbReference>
<organism evidence="8 9">
    <name type="scientific">Nakamurella antarctica</name>
    <dbReference type="NCBI Taxonomy" id="1902245"/>
    <lineage>
        <taxon>Bacteria</taxon>
        <taxon>Bacillati</taxon>
        <taxon>Actinomycetota</taxon>
        <taxon>Actinomycetes</taxon>
        <taxon>Nakamurellales</taxon>
        <taxon>Nakamurellaceae</taxon>
        <taxon>Nakamurella</taxon>
    </lineage>
</organism>
<dbReference type="GO" id="GO:0008170">
    <property type="term" value="F:N-methyltransferase activity"/>
    <property type="evidence" value="ECO:0007669"/>
    <property type="project" value="UniProtKB-ARBA"/>
</dbReference>
<proteinExistence type="inferred from homology"/>
<dbReference type="SUPFAM" id="SSF53335">
    <property type="entry name" value="S-adenosyl-L-methionine-dependent methyltransferases"/>
    <property type="match status" value="1"/>
</dbReference>
<dbReference type="PROSITE" id="PS00092">
    <property type="entry name" value="N6_MTASE"/>
    <property type="match status" value="1"/>
</dbReference>
<dbReference type="InterPro" id="IPR007848">
    <property type="entry name" value="Small_mtfrase_dom"/>
</dbReference>
<keyword evidence="4" id="KW-0949">S-adenosyl-L-methionine</keyword>
<accession>A0A3G8ZQJ2</accession>
<comment type="similarity">
    <text evidence="1">Belongs to the eukaryotic/archaeal PrmC-related family.</text>
</comment>
<evidence type="ECO:0000259" key="6">
    <source>
        <dbReference type="Pfam" id="PF23186"/>
    </source>
</evidence>
<feature type="domain" description="Methyltransferase small" evidence="5">
    <location>
        <begin position="159"/>
        <end position="285"/>
    </location>
</feature>
<sequence length="513" mass="53834">MPDTLNTVNTHPLADLTIVDSIGSDLRAAGFDAENVPAFLGEQAHLALGRGDKVPSLRQTSDGSPLSTLIRLFLLGVTVPRAAAEAAFAATGIEAAVGAGAIELATHEAGADEVRAALDIRPYADEDNSYLVVSDLDSDMRPGPVDPDHVLGIGAASISLVRATVRQQVGSVLDMGTGCGVQALHAFQHAHTVTATDTSARALALAAATARLNGQEWELLAGSAFEPVAGRTFDQIVSNPPFVISAGEQRFSYRDSGIAGDGLVQQIVAGIPAHLNIGGTAQLLANWMVFEGTDWRERVGSWVKATGCDAWVVQRELADPAEYVAMWLKDAGEESGDAQSGESESVAGEWLKYFADNKVSGIGMGLITLRKSGSATPDVVLDELLLAGDEVTGDEAAAFLARRQWLRDTDDDALLGTTLSLSPAVYLEQRSLPSADGWTTVLRVIKRAGGVGATLQLDEYSQSLLAGCRGDAPLSMLIGLLAAAHGFDQKSLTELVLPAVRQAITRGIIHPIS</sequence>
<reference evidence="8 9" key="1">
    <citation type="submission" date="2018-11" db="EMBL/GenBank/DDBJ databases">
        <authorList>
            <person name="Da X."/>
        </authorList>
    </citation>
    <scope>NUCLEOTIDE SEQUENCE [LARGE SCALE GENOMIC DNA]</scope>
    <source>
        <strain evidence="8 9">S14-144</strain>
    </source>
</reference>